<evidence type="ECO:0000313" key="2">
    <source>
        <dbReference type="Proteomes" id="UP000255425"/>
    </source>
</evidence>
<proteinExistence type="predicted"/>
<dbReference type="EMBL" id="UHDZ01000001">
    <property type="protein sequence ID" value="SUM71763.1"/>
    <property type="molecule type" value="Genomic_DNA"/>
</dbReference>
<accession>A0A380H3I4</accession>
<evidence type="ECO:0000313" key="1">
    <source>
        <dbReference type="EMBL" id="SUM71763.1"/>
    </source>
</evidence>
<dbReference type="RefSeq" id="WP_115313326.1">
    <property type="nucleotide sequence ID" value="NZ_CP066042.1"/>
</dbReference>
<sequence>MEKTISKLNKHIRYILKGINNYESIQLNISLGNLLDSYSIPDKVKLACLTIDTSMRHLDAIGDNHLSKKAILIGDLLSAHFYTLLAEINDPTYQLSMSKAIVKMNEIKSSLNQSNLSDDEIKDAIVNIEVLFPFITISHFGKSLNKLHLFNELTSTYQNYHPEYLENFSKDKINQFLKEINQSYIKRRGNDNG</sequence>
<organism evidence="1 2">
    <name type="scientific">Staphylococcus saccharolyticus</name>
    <dbReference type="NCBI Taxonomy" id="33028"/>
    <lineage>
        <taxon>Bacteria</taxon>
        <taxon>Bacillati</taxon>
        <taxon>Bacillota</taxon>
        <taxon>Bacilli</taxon>
        <taxon>Bacillales</taxon>
        <taxon>Staphylococcaceae</taxon>
        <taxon>Staphylococcus</taxon>
    </lineage>
</organism>
<dbReference type="Proteomes" id="UP000255425">
    <property type="component" value="Unassembled WGS sequence"/>
</dbReference>
<dbReference type="Pfam" id="PF22538">
    <property type="entry name" value="HexPS-like"/>
    <property type="match status" value="1"/>
</dbReference>
<reference evidence="1 2" key="1">
    <citation type="submission" date="2018-06" db="EMBL/GenBank/DDBJ databases">
        <authorList>
            <consortium name="Pathogen Informatics"/>
            <person name="Doyle S."/>
        </authorList>
    </citation>
    <scope>NUCLEOTIDE SEQUENCE [LARGE SCALE GENOMIC DNA]</scope>
    <source>
        <strain evidence="1 2">NCTC11807</strain>
    </source>
</reference>
<dbReference type="GeneID" id="63936428"/>
<gene>
    <name evidence="1" type="ORF">NCTC11807_01559</name>
</gene>
<dbReference type="AlphaFoldDB" id="A0A380H3I4"/>
<dbReference type="Gene3D" id="1.20.120.1450">
    <property type="match status" value="1"/>
</dbReference>
<protein>
    <submittedName>
        <fullName evidence="1">Component A of hexaprenyl diphosphate synthase</fullName>
    </submittedName>
</protein>
<name>A0A380H3I4_9STAP</name>
<keyword evidence="2" id="KW-1185">Reference proteome</keyword>